<dbReference type="AlphaFoldDB" id="A8NW08"/>
<accession>A8NW08</accession>
<dbReference type="VEuPathDB" id="FungiDB:CC1G_04110"/>
<protein>
    <submittedName>
        <fullName evidence="1">Uncharacterized protein</fullName>
    </submittedName>
</protein>
<proteinExistence type="predicted"/>
<reference evidence="1 2" key="1">
    <citation type="journal article" date="2010" name="Proc. Natl. Acad. Sci. U.S.A.">
        <title>Insights into evolution of multicellular fungi from the assembled chromosomes of the mushroom Coprinopsis cinerea (Coprinus cinereus).</title>
        <authorList>
            <person name="Stajich J.E."/>
            <person name="Wilke S.K."/>
            <person name="Ahren D."/>
            <person name="Au C.H."/>
            <person name="Birren B.W."/>
            <person name="Borodovsky M."/>
            <person name="Burns C."/>
            <person name="Canback B."/>
            <person name="Casselton L.A."/>
            <person name="Cheng C.K."/>
            <person name="Deng J."/>
            <person name="Dietrich F.S."/>
            <person name="Fargo D.C."/>
            <person name="Farman M.L."/>
            <person name="Gathman A.C."/>
            <person name="Goldberg J."/>
            <person name="Guigo R."/>
            <person name="Hoegger P.J."/>
            <person name="Hooker J.B."/>
            <person name="Huggins A."/>
            <person name="James T.Y."/>
            <person name="Kamada T."/>
            <person name="Kilaru S."/>
            <person name="Kodira C."/>
            <person name="Kues U."/>
            <person name="Kupfer D."/>
            <person name="Kwan H.S."/>
            <person name="Lomsadze A."/>
            <person name="Li W."/>
            <person name="Lilly W.W."/>
            <person name="Ma L.J."/>
            <person name="Mackey A.J."/>
            <person name="Manning G."/>
            <person name="Martin F."/>
            <person name="Muraguchi H."/>
            <person name="Natvig D.O."/>
            <person name="Palmerini H."/>
            <person name="Ramesh M.A."/>
            <person name="Rehmeyer C.J."/>
            <person name="Roe B.A."/>
            <person name="Shenoy N."/>
            <person name="Stanke M."/>
            <person name="Ter-Hovhannisyan V."/>
            <person name="Tunlid A."/>
            <person name="Velagapudi R."/>
            <person name="Vision T.J."/>
            <person name="Zeng Q."/>
            <person name="Zolan M.E."/>
            <person name="Pukkila P.J."/>
        </authorList>
    </citation>
    <scope>NUCLEOTIDE SEQUENCE [LARGE SCALE GENOMIC DNA]</scope>
    <source>
        <strain evidence="2">Okayama-7 / 130 / ATCC MYA-4618 / FGSC 9003</strain>
    </source>
</reference>
<gene>
    <name evidence="1" type="ORF">CC1G_04110</name>
</gene>
<evidence type="ECO:0000313" key="1">
    <source>
        <dbReference type="EMBL" id="EAU85014.1"/>
    </source>
</evidence>
<comment type="caution">
    <text evidence="1">The sequence shown here is derived from an EMBL/GenBank/DDBJ whole genome shotgun (WGS) entry which is preliminary data.</text>
</comment>
<organism evidence="1 2">
    <name type="scientific">Coprinopsis cinerea (strain Okayama-7 / 130 / ATCC MYA-4618 / FGSC 9003)</name>
    <name type="common">Inky cap fungus</name>
    <name type="synonym">Hormographiella aspergillata</name>
    <dbReference type="NCBI Taxonomy" id="240176"/>
    <lineage>
        <taxon>Eukaryota</taxon>
        <taxon>Fungi</taxon>
        <taxon>Dikarya</taxon>
        <taxon>Basidiomycota</taxon>
        <taxon>Agaricomycotina</taxon>
        <taxon>Agaricomycetes</taxon>
        <taxon>Agaricomycetidae</taxon>
        <taxon>Agaricales</taxon>
        <taxon>Agaricineae</taxon>
        <taxon>Psathyrellaceae</taxon>
        <taxon>Coprinopsis</taxon>
    </lineage>
</organism>
<dbReference type="GeneID" id="6013349"/>
<dbReference type="Proteomes" id="UP000001861">
    <property type="component" value="Unassembled WGS sequence"/>
</dbReference>
<sequence length="89" mass="10158">MADNQHLHRVADDVIGLDDAFNRREGIDLLQRGWRLRVEFGALDLGRVGFSFEFGISHALLGWMEGFVVEGQFLIAQIPVDFKIEMTPR</sequence>
<dbReference type="InParanoid" id="A8NW08"/>
<name>A8NW08_COPC7</name>
<dbReference type="EMBL" id="AACS02000004">
    <property type="protein sequence ID" value="EAU85014.1"/>
    <property type="molecule type" value="Genomic_DNA"/>
</dbReference>
<dbReference type="RefSeq" id="XP_001836797.1">
    <property type="nucleotide sequence ID" value="XM_001836745.1"/>
</dbReference>
<dbReference type="KEGG" id="cci:CC1G_04110"/>
<evidence type="ECO:0000313" key="2">
    <source>
        <dbReference type="Proteomes" id="UP000001861"/>
    </source>
</evidence>
<keyword evidence="2" id="KW-1185">Reference proteome</keyword>